<gene>
    <name evidence="5" type="ORF">UY19_C0003G0047</name>
</gene>
<evidence type="ECO:0000313" key="6">
    <source>
        <dbReference type="Proteomes" id="UP000033882"/>
    </source>
</evidence>
<evidence type="ECO:0000256" key="1">
    <source>
        <dbReference type="ARBA" id="ARBA00010062"/>
    </source>
</evidence>
<dbReference type="Gene3D" id="3.40.50.2300">
    <property type="match status" value="2"/>
</dbReference>
<comment type="similarity">
    <text evidence="1">Belongs to the leucine-binding protein family.</text>
</comment>
<reference evidence="5 6" key="1">
    <citation type="journal article" date="2015" name="Nature">
        <title>rRNA introns, odd ribosomes, and small enigmatic genomes across a large radiation of phyla.</title>
        <authorList>
            <person name="Brown C.T."/>
            <person name="Hug L.A."/>
            <person name="Thomas B.C."/>
            <person name="Sharon I."/>
            <person name="Castelle C.J."/>
            <person name="Singh A."/>
            <person name="Wilkins M.J."/>
            <person name="Williams K.H."/>
            <person name="Banfield J.F."/>
        </authorList>
    </citation>
    <scope>NUCLEOTIDE SEQUENCE [LARGE SCALE GENOMIC DNA]</scope>
</reference>
<comment type="caution">
    <text evidence="5">The sequence shown here is derived from an EMBL/GenBank/DDBJ whole genome shotgun (WGS) entry which is preliminary data.</text>
</comment>
<keyword evidence="3" id="KW-0812">Transmembrane</keyword>
<dbReference type="EMBL" id="LCPB01000003">
    <property type="protein sequence ID" value="KKU90392.1"/>
    <property type="molecule type" value="Genomic_DNA"/>
</dbReference>
<organism evidence="5 6">
    <name type="scientific">Candidatus Wolfebacteria bacterium GW2011_GWA2_47_9b</name>
    <dbReference type="NCBI Taxonomy" id="1619005"/>
    <lineage>
        <taxon>Bacteria</taxon>
        <taxon>Candidatus Wolfeibacteriota</taxon>
    </lineage>
</organism>
<evidence type="ECO:0000259" key="4">
    <source>
        <dbReference type="Pfam" id="PF13458"/>
    </source>
</evidence>
<feature type="transmembrane region" description="Helical" evidence="3">
    <location>
        <begin position="34"/>
        <end position="51"/>
    </location>
</feature>
<dbReference type="Proteomes" id="UP000033882">
    <property type="component" value="Unassembled WGS sequence"/>
</dbReference>
<evidence type="ECO:0000256" key="2">
    <source>
        <dbReference type="ARBA" id="ARBA00022729"/>
    </source>
</evidence>
<dbReference type="InterPro" id="IPR051010">
    <property type="entry name" value="BCAA_transport"/>
</dbReference>
<dbReference type="InterPro" id="IPR028082">
    <property type="entry name" value="Peripla_BP_I"/>
</dbReference>
<feature type="domain" description="Leucine-binding protein" evidence="4">
    <location>
        <begin position="65"/>
        <end position="389"/>
    </location>
</feature>
<sequence length="409" mass="44596">MMLLSCRKHKNLNDCAEYSLNTYNITYMDNKKNIIIAGIVVLVLLVGGYMLKGSNATQIDEPYMLGYIGPLTGDVAILGDEAVKSIQIAVDAANAKGGINGHQVKLVIEDDQYDTAKSISAYEKMVNGDGVDTIIMSTYGGVMALAERAKKDNVMIIDALDCDQAIANLPENIFCVAKETNDLADIIADYAKEKGYKNIGVLHSTVDNFMQSVSDKFVVRVGDSAAVQVESYKSGTTDFKTSLLKLKDKDAIVFLGYDEIGIAIKEAKNLNVGKNYLTIPTVATTPSIQKAAGTAIEGIHFSFYAPLTENKVATKFHADFKAKYDRTPFVFVASDQAYDAASIVISEVLPKVTANTKEKQLDQKVDAMQRVKNFKGVTGTLTMQEDGRINGILVRLFKLDNMIPTFVGK</sequence>
<dbReference type="PANTHER" id="PTHR30483:SF6">
    <property type="entry name" value="PERIPLASMIC BINDING PROTEIN OF ABC TRANSPORTER FOR NATURAL AMINO ACIDS"/>
    <property type="match status" value="1"/>
</dbReference>
<protein>
    <submittedName>
        <fullName evidence="5">Extracellular ligand-binding receptor</fullName>
    </submittedName>
</protein>
<dbReference type="InterPro" id="IPR028081">
    <property type="entry name" value="Leu-bd"/>
</dbReference>
<dbReference type="Pfam" id="PF13458">
    <property type="entry name" value="Peripla_BP_6"/>
    <property type="match status" value="1"/>
</dbReference>
<evidence type="ECO:0000313" key="5">
    <source>
        <dbReference type="EMBL" id="KKU90392.1"/>
    </source>
</evidence>
<dbReference type="SUPFAM" id="SSF53822">
    <property type="entry name" value="Periplasmic binding protein-like I"/>
    <property type="match status" value="1"/>
</dbReference>
<proteinExistence type="inferred from homology"/>
<keyword evidence="2" id="KW-0732">Signal</keyword>
<name>A0A0G1U8F2_9BACT</name>
<keyword evidence="3" id="KW-0472">Membrane</keyword>
<keyword evidence="3" id="KW-1133">Transmembrane helix</keyword>
<evidence type="ECO:0000256" key="3">
    <source>
        <dbReference type="SAM" id="Phobius"/>
    </source>
</evidence>
<dbReference type="PANTHER" id="PTHR30483">
    <property type="entry name" value="LEUCINE-SPECIFIC-BINDING PROTEIN"/>
    <property type="match status" value="1"/>
</dbReference>
<keyword evidence="5" id="KW-0675">Receptor</keyword>
<accession>A0A0G1U8F2</accession>
<dbReference type="AlphaFoldDB" id="A0A0G1U8F2"/>